<dbReference type="AlphaFoldDB" id="A0A4R3KZE9"/>
<feature type="signal peptide" evidence="1">
    <location>
        <begin position="1"/>
        <end position="23"/>
    </location>
</feature>
<dbReference type="GO" id="GO:0006508">
    <property type="term" value="P:proteolysis"/>
    <property type="evidence" value="ECO:0007669"/>
    <property type="project" value="UniProtKB-KW"/>
</dbReference>
<dbReference type="InterPro" id="IPR001119">
    <property type="entry name" value="SLH_dom"/>
</dbReference>
<evidence type="ECO:0000313" key="3">
    <source>
        <dbReference type="EMBL" id="TCS91714.1"/>
    </source>
</evidence>
<sequence length="281" mass="31691">MRKTLSIILIFVFILSTSNIVFADINDKLSNHWAKDKIRKDFVIKYFPYLANDDFKHFNPNGTIREDEFLLSFSSLLKDKGYKNSIVGEKINLNRAKMANIVGKKLIEESIIPVSNEKTTFKDINQLSKEEKESIAALYSKNLISGISNTKYAPFRNVTQAEAIIFLERVNDLLNDVSNISFKVLGRAESYSGKEGITVKTKNNKVLVTITKSFPTSGYDVTVNKVIKSGNDLIISLNISPPSKGSDQLQVITYKIITIEIDKKDIGNPPYNFIMGDIFMI</sequence>
<keyword evidence="1" id="KW-0732">Signal</keyword>
<dbReference type="RefSeq" id="WP_132025557.1">
    <property type="nucleotide sequence ID" value="NZ_CP068564.1"/>
</dbReference>
<gene>
    <name evidence="3" type="ORF">EDD65_101217</name>
</gene>
<dbReference type="EMBL" id="SMAE01000001">
    <property type="protein sequence ID" value="TCS91714.1"/>
    <property type="molecule type" value="Genomic_DNA"/>
</dbReference>
<keyword evidence="3" id="KW-0645">Protease</keyword>
<dbReference type="GO" id="GO:0008233">
    <property type="term" value="F:peptidase activity"/>
    <property type="evidence" value="ECO:0007669"/>
    <property type="project" value="UniProtKB-KW"/>
</dbReference>
<feature type="chain" id="PRO_5020715938" evidence="1">
    <location>
        <begin position="24"/>
        <end position="281"/>
    </location>
</feature>
<organism evidence="3 4">
    <name type="scientific">Keratinibaculum paraultunense</name>
    <dbReference type="NCBI Taxonomy" id="1278232"/>
    <lineage>
        <taxon>Bacteria</taxon>
        <taxon>Bacillati</taxon>
        <taxon>Bacillota</taxon>
        <taxon>Tissierellia</taxon>
        <taxon>Tissierellales</taxon>
        <taxon>Tepidimicrobiaceae</taxon>
        <taxon>Keratinibaculum</taxon>
    </lineage>
</organism>
<protein>
    <submittedName>
        <fullName evidence="3">Protease stability complex PrcB-like protein</fullName>
    </submittedName>
</protein>
<dbReference type="Proteomes" id="UP000294567">
    <property type="component" value="Unassembled WGS sequence"/>
</dbReference>
<evidence type="ECO:0000313" key="4">
    <source>
        <dbReference type="Proteomes" id="UP000294567"/>
    </source>
</evidence>
<evidence type="ECO:0000259" key="2">
    <source>
        <dbReference type="PROSITE" id="PS51272"/>
    </source>
</evidence>
<feature type="domain" description="SLH" evidence="2">
    <location>
        <begin position="118"/>
        <end position="181"/>
    </location>
</feature>
<keyword evidence="4" id="KW-1185">Reference proteome</keyword>
<dbReference type="OrthoDB" id="1949930at2"/>
<comment type="caution">
    <text evidence="3">The sequence shown here is derived from an EMBL/GenBank/DDBJ whole genome shotgun (WGS) entry which is preliminary data.</text>
</comment>
<dbReference type="PROSITE" id="PS51272">
    <property type="entry name" value="SLH"/>
    <property type="match status" value="1"/>
</dbReference>
<name>A0A4R3KZE9_9FIRM</name>
<keyword evidence="3" id="KW-0378">Hydrolase</keyword>
<dbReference type="Pfam" id="PF00395">
    <property type="entry name" value="SLH"/>
    <property type="match status" value="1"/>
</dbReference>
<evidence type="ECO:0000256" key="1">
    <source>
        <dbReference type="SAM" id="SignalP"/>
    </source>
</evidence>
<proteinExistence type="predicted"/>
<dbReference type="Pfam" id="PF14343">
    <property type="entry name" value="PrcB_C"/>
    <property type="match status" value="1"/>
</dbReference>
<accession>A0A4R3KZE9</accession>
<reference evidence="3 4" key="1">
    <citation type="submission" date="2019-03" db="EMBL/GenBank/DDBJ databases">
        <title>Genomic Encyclopedia of Type Strains, Phase IV (KMG-IV): sequencing the most valuable type-strain genomes for metagenomic binning, comparative biology and taxonomic classification.</title>
        <authorList>
            <person name="Goeker M."/>
        </authorList>
    </citation>
    <scope>NUCLEOTIDE SEQUENCE [LARGE SCALE GENOMIC DNA]</scope>
    <source>
        <strain evidence="3 4">DSM 26752</strain>
    </source>
</reference>
<dbReference type="InterPro" id="IPR025748">
    <property type="entry name" value="PrcB_C_dom"/>
</dbReference>